<reference evidence="1 2" key="1">
    <citation type="submission" date="2021-06" db="EMBL/GenBank/DDBJ databases">
        <title>Caerostris extrusa draft genome.</title>
        <authorList>
            <person name="Kono N."/>
            <person name="Arakawa K."/>
        </authorList>
    </citation>
    <scope>NUCLEOTIDE SEQUENCE [LARGE SCALE GENOMIC DNA]</scope>
</reference>
<keyword evidence="2" id="KW-1185">Reference proteome</keyword>
<dbReference type="EMBL" id="BPLR01012511">
    <property type="protein sequence ID" value="GIY54390.1"/>
    <property type="molecule type" value="Genomic_DNA"/>
</dbReference>
<dbReference type="AlphaFoldDB" id="A0AAV4U9U9"/>
<evidence type="ECO:0000313" key="1">
    <source>
        <dbReference type="EMBL" id="GIY54390.1"/>
    </source>
</evidence>
<dbReference type="Proteomes" id="UP001054945">
    <property type="component" value="Unassembled WGS sequence"/>
</dbReference>
<gene>
    <name evidence="1" type="ORF">CEXT_272971</name>
</gene>
<proteinExistence type="predicted"/>
<evidence type="ECO:0008006" key="3">
    <source>
        <dbReference type="Google" id="ProtNLM"/>
    </source>
</evidence>
<sequence length="106" mass="11690">MPSHTERSKAIFQRPWSLSACPMLVQLAPLLKGSPQQAHFAVANKFSSSPNGFRPHREFLKQHPVTAPLATFQIVVVVETGRRGCSFNLWGWGRSRGGEVGRGTCC</sequence>
<name>A0AAV4U9U9_CAEEX</name>
<evidence type="ECO:0000313" key="2">
    <source>
        <dbReference type="Proteomes" id="UP001054945"/>
    </source>
</evidence>
<accession>A0AAV4U9U9</accession>
<comment type="caution">
    <text evidence="1">The sequence shown here is derived from an EMBL/GenBank/DDBJ whole genome shotgun (WGS) entry which is preliminary data.</text>
</comment>
<organism evidence="1 2">
    <name type="scientific">Caerostris extrusa</name>
    <name type="common">Bark spider</name>
    <name type="synonym">Caerostris bankana</name>
    <dbReference type="NCBI Taxonomy" id="172846"/>
    <lineage>
        <taxon>Eukaryota</taxon>
        <taxon>Metazoa</taxon>
        <taxon>Ecdysozoa</taxon>
        <taxon>Arthropoda</taxon>
        <taxon>Chelicerata</taxon>
        <taxon>Arachnida</taxon>
        <taxon>Araneae</taxon>
        <taxon>Araneomorphae</taxon>
        <taxon>Entelegynae</taxon>
        <taxon>Araneoidea</taxon>
        <taxon>Araneidae</taxon>
        <taxon>Caerostris</taxon>
    </lineage>
</organism>
<protein>
    <recommendedName>
        <fullName evidence="3">Secreted protein</fullName>
    </recommendedName>
</protein>